<dbReference type="PANTHER" id="PTHR34047:SF8">
    <property type="entry name" value="PROTEIN YKFC"/>
    <property type="match status" value="1"/>
</dbReference>
<dbReference type="PANTHER" id="PTHR34047">
    <property type="entry name" value="NUCLEAR INTRON MATURASE 1, MITOCHONDRIAL-RELATED"/>
    <property type="match status" value="1"/>
</dbReference>
<comment type="caution">
    <text evidence="1">The sequence shown here is derived from an EMBL/GenBank/DDBJ whole genome shotgun (WGS) entry which is preliminary data.</text>
</comment>
<reference evidence="1 2" key="1">
    <citation type="submission" date="2018-08" db="EMBL/GenBank/DDBJ databases">
        <title>Diversity &amp; Physiological Properties of Lignin-Decomposing Actinobacteria from Soil.</title>
        <authorList>
            <person name="Roh S.G."/>
            <person name="Kim S.B."/>
        </authorList>
    </citation>
    <scope>NUCLEOTIDE SEQUENCE [LARGE SCALE GENOMIC DNA]</scope>
    <source>
        <strain evidence="1 2">MMS17-GH009</strain>
    </source>
</reference>
<evidence type="ECO:0000313" key="1">
    <source>
        <dbReference type="EMBL" id="RGD57320.1"/>
    </source>
</evidence>
<keyword evidence="2" id="KW-1185">Reference proteome</keyword>
<dbReference type="SUPFAM" id="SSF56672">
    <property type="entry name" value="DNA/RNA polymerases"/>
    <property type="match status" value="1"/>
</dbReference>
<accession>A0A372ZPK1</accession>
<dbReference type="InterPro" id="IPR043502">
    <property type="entry name" value="DNA/RNA_pol_sf"/>
</dbReference>
<proteinExistence type="predicted"/>
<keyword evidence="1" id="KW-0548">Nucleotidyltransferase</keyword>
<dbReference type="AlphaFoldDB" id="A0A372ZPK1"/>
<gene>
    <name evidence="1" type="ORF">DR950_05520</name>
</gene>
<keyword evidence="1" id="KW-0695">RNA-directed DNA polymerase</keyword>
<organism evidence="1 2">
    <name type="scientific">Kitasatospora xanthocidica</name>
    <dbReference type="NCBI Taxonomy" id="83382"/>
    <lineage>
        <taxon>Bacteria</taxon>
        <taxon>Bacillati</taxon>
        <taxon>Actinomycetota</taxon>
        <taxon>Actinomycetes</taxon>
        <taxon>Kitasatosporales</taxon>
        <taxon>Streptomycetaceae</taxon>
        <taxon>Kitasatospora</taxon>
    </lineage>
</organism>
<protein>
    <submittedName>
        <fullName evidence="1">RNA-directed DNA polymerase (Reverse transcriptase)</fullName>
    </submittedName>
</protein>
<sequence length="260" mass="28558">MPFLVEARHLKAAARACMRRAGSPGADGMSWAQFRQGMDGRLEALAEELRTGSWRPGPLREVAITTYTGKAMRSVIPTVADRIVQRAMRSAIEPVLEQRAFADWVSGYRAGRNRITAVRDSDRHLREGFRWVADVDVRRVSEGSCAAEVTDWLAEHVADGSFLRLFERVLEPLPCPLVPGTALAPLLINLRLSRADARLAGLRTVRFADNYCVFCDDAEQAGEALKAITGALARCGLRPNLAKSKVWAGVNAEDLFLIAG</sequence>
<dbReference type="GO" id="GO:0003964">
    <property type="term" value="F:RNA-directed DNA polymerase activity"/>
    <property type="evidence" value="ECO:0007669"/>
    <property type="project" value="UniProtKB-KW"/>
</dbReference>
<dbReference type="EMBL" id="QVIG01000001">
    <property type="protein sequence ID" value="RGD57320.1"/>
    <property type="molecule type" value="Genomic_DNA"/>
</dbReference>
<evidence type="ECO:0000313" key="2">
    <source>
        <dbReference type="Proteomes" id="UP000263377"/>
    </source>
</evidence>
<keyword evidence="1" id="KW-0808">Transferase</keyword>
<dbReference type="InterPro" id="IPR051083">
    <property type="entry name" value="GrpII_Intron_Splice-Mob/Def"/>
</dbReference>
<name>A0A372ZPK1_9ACTN</name>
<dbReference type="Proteomes" id="UP000263377">
    <property type="component" value="Unassembled WGS sequence"/>
</dbReference>